<accession>A0A3B1CSW9</accession>
<dbReference type="PANTHER" id="PTHR33777">
    <property type="entry name" value="UPF0045 PROTEIN ECM15"/>
    <property type="match status" value="1"/>
</dbReference>
<dbReference type="GO" id="GO:0005829">
    <property type="term" value="C:cytosol"/>
    <property type="evidence" value="ECO:0007669"/>
    <property type="project" value="TreeGrafter"/>
</dbReference>
<dbReference type="InterPro" id="IPR029756">
    <property type="entry name" value="MTH1187/YkoF-like"/>
</dbReference>
<reference evidence="3" key="1">
    <citation type="submission" date="2018-06" db="EMBL/GenBank/DDBJ databases">
        <authorList>
            <person name="Zhirakovskaya E."/>
        </authorList>
    </citation>
    <scope>NUCLEOTIDE SEQUENCE</scope>
</reference>
<feature type="domain" description="Thiamine-binding protein" evidence="2">
    <location>
        <begin position="5"/>
        <end position="94"/>
    </location>
</feature>
<evidence type="ECO:0000259" key="2">
    <source>
        <dbReference type="Pfam" id="PF01910"/>
    </source>
</evidence>
<dbReference type="Gene3D" id="3.30.70.930">
    <property type="match status" value="1"/>
</dbReference>
<dbReference type="NCBIfam" id="TIGR00106">
    <property type="entry name" value="MTH1187 family thiamine-binding protein"/>
    <property type="match status" value="1"/>
</dbReference>
<gene>
    <name evidence="3" type="ORF">MNBD_NITROSPINAE04-900</name>
</gene>
<comment type="similarity">
    <text evidence="1">Belongs to the UPF0045 family.</text>
</comment>
<organism evidence="3">
    <name type="scientific">hydrothermal vent metagenome</name>
    <dbReference type="NCBI Taxonomy" id="652676"/>
    <lineage>
        <taxon>unclassified sequences</taxon>
        <taxon>metagenomes</taxon>
        <taxon>ecological metagenomes</taxon>
    </lineage>
</organism>
<proteinExistence type="inferred from homology"/>
<evidence type="ECO:0000256" key="1">
    <source>
        <dbReference type="ARBA" id="ARBA00010272"/>
    </source>
</evidence>
<dbReference type="PANTHER" id="PTHR33777:SF1">
    <property type="entry name" value="UPF0045 PROTEIN ECM15"/>
    <property type="match status" value="1"/>
</dbReference>
<dbReference type="InterPro" id="IPR002767">
    <property type="entry name" value="Thiamine_BP"/>
</dbReference>
<dbReference type="AlphaFoldDB" id="A0A3B1CSW9"/>
<name>A0A3B1CSW9_9ZZZZ</name>
<sequence>MKVIADISIVPMGAGPSVSKYVKIAHKILVDADLNARLCPYGTVVEGEYDDVAQAIKQAMQSVFDAGIQRVTMTIKMGARTDKEQTAQDKIDAVLKD</sequence>
<dbReference type="InterPro" id="IPR051614">
    <property type="entry name" value="UPF0045_domain"/>
</dbReference>
<protein>
    <recommendedName>
        <fullName evidence="2">Thiamine-binding protein domain-containing protein</fullName>
    </recommendedName>
</protein>
<dbReference type="Pfam" id="PF01910">
    <property type="entry name" value="Thiamine_BP"/>
    <property type="match status" value="1"/>
</dbReference>
<dbReference type="EMBL" id="UOGA01000163">
    <property type="protein sequence ID" value="VAX19767.1"/>
    <property type="molecule type" value="Genomic_DNA"/>
</dbReference>
<evidence type="ECO:0000313" key="3">
    <source>
        <dbReference type="EMBL" id="VAX19767.1"/>
    </source>
</evidence>
<dbReference type="SUPFAM" id="SSF89957">
    <property type="entry name" value="MTH1187/YkoF-like"/>
    <property type="match status" value="1"/>
</dbReference>